<dbReference type="Proteomes" id="UP000298781">
    <property type="component" value="Chromosome"/>
</dbReference>
<dbReference type="InterPro" id="IPR029759">
    <property type="entry name" value="GPX_AS"/>
</dbReference>
<name>A0A4D7B5J7_9HYPH</name>
<comment type="similarity">
    <text evidence="1 5">Belongs to the glutathione peroxidase family.</text>
</comment>
<dbReference type="GO" id="GO:0004601">
    <property type="term" value="F:peroxidase activity"/>
    <property type="evidence" value="ECO:0007669"/>
    <property type="project" value="UniProtKB-KW"/>
</dbReference>
<keyword evidence="3 5" id="KW-0560">Oxidoreductase</keyword>
<evidence type="ECO:0000256" key="6">
    <source>
        <dbReference type="SAM" id="SignalP"/>
    </source>
</evidence>
<dbReference type="SUPFAM" id="SSF52833">
    <property type="entry name" value="Thioredoxin-like"/>
    <property type="match status" value="1"/>
</dbReference>
<evidence type="ECO:0000256" key="1">
    <source>
        <dbReference type="ARBA" id="ARBA00006926"/>
    </source>
</evidence>
<evidence type="ECO:0000313" key="8">
    <source>
        <dbReference type="Proteomes" id="UP000298781"/>
    </source>
</evidence>
<dbReference type="CDD" id="cd00340">
    <property type="entry name" value="GSH_Peroxidase"/>
    <property type="match status" value="1"/>
</dbReference>
<dbReference type="PROSITE" id="PS51318">
    <property type="entry name" value="TAT"/>
    <property type="match status" value="1"/>
</dbReference>
<evidence type="ECO:0000256" key="4">
    <source>
        <dbReference type="PIRSR" id="PIRSR000303-1"/>
    </source>
</evidence>
<keyword evidence="6" id="KW-0732">Signal</keyword>
<dbReference type="PANTHER" id="PTHR11592">
    <property type="entry name" value="GLUTATHIONE PEROXIDASE"/>
    <property type="match status" value="1"/>
</dbReference>
<keyword evidence="8" id="KW-1185">Reference proteome</keyword>
<dbReference type="KEGG" id="pstg:E8M01_33095"/>
<sequence>MSRDRTQIDRRLLIAAAAAVVAGPALAQSSAPGSGRVSSRISNSAYAFTFDGLEGEPVRLADHAGRVLLVVNTASSCGFTPQYNDLQTMWDRYRARGLVVVGVPSDDFNQERGSNQEIAEVCHGQYGVSFPMTGKQVVRGSAAHPFYRWAAAQRPADIPTWNFHKFVIGRTGLIAGAFPARVRPTDPRIVALVETQLAGV</sequence>
<dbReference type="PIRSF" id="PIRSF000303">
    <property type="entry name" value="Glutathion_perox"/>
    <property type="match status" value="1"/>
</dbReference>
<protein>
    <recommendedName>
        <fullName evidence="5">Glutathione peroxidase</fullName>
    </recommendedName>
</protein>
<feature type="chain" id="PRO_5020350136" description="Glutathione peroxidase" evidence="6">
    <location>
        <begin position="28"/>
        <end position="200"/>
    </location>
</feature>
<reference evidence="7 8" key="1">
    <citation type="submission" date="2019-04" db="EMBL/GenBank/DDBJ databases">
        <title>Phreatobacter aquaticus sp. nov.</title>
        <authorList>
            <person name="Choi A."/>
        </authorList>
    </citation>
    <scope>NUCLEOTIDE SEQUENCE [LARGE SCALE GENOMIC DNA]</scope>
    <source>
        <strain evidence="7 8">KCTC 52518</strain>
    </source>
</reference>
<evidence type="ECO:0000313" key="7">
    <source>
        <dbReference type="EMBL" id="QCI68644.1"/>
    </source>
</evidence>
<dbReference type="Pfam" id="PF00255">
    <property type="entry name" value="GSHPx"/>
    <property type="match status" value="1"/>
</dbReference>
<dbReference type="PROSITE" id="PS00460">
    <property type="entry name" value="GLUTATHIONE_PEROXID_1"/>
    <property type="match status" value="1"/>
</dbReference>
<feature type="signal peptide" evidence="6">
    <location>
        <begin position="1"/>
        <end position="27"/>
    </location>
</feature>
<dbReference type="InterPro" id="IPR036249">
    <property type="entry name" value="Thioredoxin-like_sf"/>
</dbReference>
<dbReference type="RefSeq" id="WP_136964063.1">
    <property type="nucleotide sequence ID" value="NZ_CP039690.1"/>
</dbReference>
<dbReference type="PRINTS" id="PR01011">
    <property type="entry name" value="GLUTPROXDASE"/>
</dbReference>
<dbReference type="PROSITE" id="PS51355">
    <property type="entry name" value="GLUTATHIONE_PEROXID_3"/>
    <property type="match status" value="1"/>
</dbReference>
<dbReference type="InterPro" id="IPR006311">
    <property type="entry name" value="TAT_signal"/>
</dbReference>
<evidence type="ECO:0000256" key="3">
    <source>
        <dbReference type="ARBA" id="ARBA00023002"/>
    </source>
</evidence>
<gene>
    <name evidence="7" type="ORF">E8M01_33095</name>
</gene>
<dbReference type="OrthoDB" id="9785502at2"/>
<dbReference type="Gene3D" id="3.40.30.10">
    <property type="entry name" value="Glutaredoxin"/>
    <property type="match status" value="1"/>
</dbReference>
<dbReference type="PANTHER" id="PTHR11592:SF78">
    <property type="entry name" value="GLUTATHIONE PEROXIDASE"/>
    <property type="match status" value="1"/>
</dbReference>
<evidence type="ECO:0000256" key="5">
    <source>
        <dbReference type="RuleBase" id="RU000499"/>
    </source>
</evidence>
<organism evidence="7 8">
    <name type="scientific">Phreatobacter stygius</name>
    <dbReference type="NCBI Taxonomy" id="1940610"/>
    <lineage>
        <taxon>Bacteria</taxon>
        <taxon>Pseudomonadati</taxon>
        <taxon>Pseudomonadota</taxon>
        <taxon>Alphaproteobacteria</taxon>
        <taxon>Hyphomicrobiales</taxon>
        <taxon>Phreatobacteraceae</taxon>
        <taxon>Phreatobacter</taxon>
    </lineage>
</organism>
<keyword evidence="2 5" id="KW-0575">Peroxidase</keyword>
<accession>A0A4D7B5J7</accession>
<dbReference type="EMBL" id="CP039690">
    <property type="protein sequence ID" value="QCI68644.1"/>
    <property type="molecule type" value="Genomic_DNA"/>
</dbReference>
<proteinExistence type="inferred from homology"/>
<dbReference type="GO" id="GO:0034599">
    <property type="term" value="P:cellular response to oxidative stress"/>
    <property type="evidence" value="ECO:0007669"/>
    <property type="project" value="TreeGrafter"/>
</dbReference>
<feature type="active site" evidence="4">
    <location>
        <position position="77"/>
    </location>
</feature>
<dbReference type="AlphaFoldDB" id="A0A4D7B5J7"/>
<evidence type="ECO:0000256" key="2">
    <source>
        <dbReference type="ARBA" id="ARBA00022559"/>
    </source>
</evidence>
<dbReference type="InterPro" id="IPR000889">
    <property type="entry name" value="Glutathione_peroxidase"/>
</dbReference>